<reference evidence="2" key="1">
    <citation type="submission" date="2023-06" db="EMBL/GenBank/DDBJ databases">
        <title>Genome-scale phylogeny and comparative genomics of the fungal order Sordariales.</title>
        <authorList>
            <consortium name="Lawrence Berkeley National Laboratory"/>
            <person name="Hensen N."/>
            <person name="Bonometti L."/>
            <person name="Westerberg I."/>
            <person name="Brannstrom I.O."/>
            <person name="Guillou S."/>
            <person name="Cros-Aarteil S."/>
            <person name="Calhoun S."/>
            <person name="Haridas S."/>
            <person name="Kuo A."/>
            <person name="Mondo S."/>
            <person name="Pangilinan J."/>
            <person name="Riley R."/>
            <person name="Labutti K."/>
            <person name="Andreopoulos B."/>
            <person name="Lipzen A."/>
            <person name="Chen C."/>
            <person name="Yanf M."/>
            <person name="Daum C."/>
            <person name="Ng V."/>
            <person name="Clum A."/>
            <person name="Steindorff A."/>
            <person name="Ohm R."/>
            <person name="Martin F."/>
            <person name="Silar P."/>
            <person name="Natvig D."/>
            <person name="Lalanne C."/>
            <person name="Gautier V."/>
            <person name="Ament-Velasquez S.L."/>
            <person name="Kruys A."/>
            <person name="Hutchinson M.I."/>
            <person name="Powell A.J."/>
            <person name="Barry K."/>
            <person name="Miller A.N."/>
            <person name="Grigoriev I.V."/>
            <person name="Debuchy R."/>
            <person name="Gladieux P."/>
            <person name="Thoren M.H."/>
            <person name="Johannesson H."/>
        </authorList>
    </citation>
    <scope>NUCLEOTIDE SEQUENCE</scope>
    <source>
        <strain evidence="2">CBS 606.72</strain>
    </source>
</reference>
<evidence type="ECO:0000313" key="3">
    <source>
        <dbReference type="Proteomes" id="UP001175000"/>
    </source>
</evidence>
<sequence>MKRGAWPRAFTTPTATNVTDDVDANDAVSQGGVRGLSGSNGRHIGIIGAGVAGLRSADVLLRAGFEVTVVEGRDRVGGRIHQHRLPNGHEVDVGPNWIHGAADNPFMDLARETGTAVCDFDPVTGGVVDENGALLPVEQGAEYSLAMWMLFEKAFEHSRKHGAEVDPLTSLLDFCQEQVLEILPDTEGDFERKRRILLQMCELWGNYVGSPVRNQSLKFFWLEQTIEGENLFCAGTYRNILGKIAQPVVECANIVYQSHVVEIRGKSTSPNGRVSVVAADGRVLDFDELIVTAPLGWLKQNLRAFHPSLPDRLTRAIRSIGYGSLEKVYISFPKAFWLTGERALSGFCHWLSPNYEPGTNPHRWANESLELGSLEGPDGHATLLFYVNGDESRHITSKVRSLPEGKEREEFLFSFFKPYYSRLPAYNEGDPDCYPNACMSTDWLGDDLAGNGSYSNFQVGLEEGDQDIITMRVGVPEEGIWLAGEHTAPFTALGTVAGAYLSGENVATRIAAASH</sequence>
<dbReference type="Proteomes" id="UP001175000">
    <property type="component" value="Unassembled WGS sequence"/>
</dbReference>
<dbReference type="Gene3D" id="3.90.660.10">
    <property type="match status" value="1"/>
</dbReference>
<dbReference type="InterPro" id="IPR050281">
    <property type="entry name" value="Flavin_monoamine_oxidase"/>
</dbReference>
<dbReference type="SUPFAM" id="SSF54373">
    <property type="entry name" value="FAD-linked reductases, C-terminal domain"/>
    <property type="match status" value="1"/>
</dbReference>
<dbReference type="Gene3D" id="3.50.50.60">
    <property type="entry name" value="FAD/NAD(P)-binding domain"/>
    <property type="match status" value="1"/>
</dbReference>
<dbReference type="InterPro" id="IPR002937">
    <property type="entry name" value="Amino_oxidase"/>
</dbReference>
<dbReference type="PANTHER" id="PTHR10742:SF414">
    <property type="entry name" value="CONTAINING AMINE OXIDASE, PUTATIVE (AFU_ORTHOLOGUE AFUA_3G12150)-RELATED"/>
    <property type="match status" value="1"/>
</dbReference>
<dbReference type="GO" id="GO:0016491">
    <property type="term" value="F:oxidoreductase activity"/>
    <property type="evidence" value="ECO:0007669"/>
    <property type="project" value="InterPro"/>
</dbReference>
<feature type="domain" description="Amine oxidase" evidence="1">
    <location>
        <begin position="51"/>
        <end position="510"/>
    </location>
</feature>
<accession>A0AA39WPJ7</accession>
<protein>
    <recommendedName>
        <fullName evidence="1">Amine oxidase domain-containing protein</fullName>
    </recommendedName>
</protein>
<dbReference type="PRINTS" id="PR00419">
    <property type="entry name" value="ADXRDTASE"/>
</dbReference>
<gene>
    <name evidence="2" type="ORF">B0T14DRAFT_429612</name>
</gene>
<dbReference type="AlphaFoldDB" id="A0AA39WPJ7"/>
<comment type="caution">
    <text evidence="2">The sequence shown here is derived from an EMBL/GenBank/DDBJ whole genome shotgun (WGS) entry which is preliminary data.</text>
</comment>
<dbReference type="GO" id="GO:0003682">
    <property type="term" value="F:chromatin binding"/>
    <property type="evidence" value="ECO:0007669"/>
    <property type="project" value="TreeGrafter"/>
</dbReference>
<organism evidence="2 3">
    <name type="scientific">Immersiella caudata</name>
    <dbReference type="NCBI Taxonomy" id="314043"/>
    <lineage>
        <taxon>Eukaryota</taxon>
        <taxon>Fungi</taxon>
        <taxon>Dikarya</taxon>
        <taxon>Ascomycota</taxon>
        <taxon>Pezizomycotina</taxon>
        <taxon>Sordariomycetes</taxon>
        <taxon>Sordariomycetidae</taxon>
        <taxon>Sordariales</taxon>
        <taxon>Lasiosphaeriaceae</taxon>
        <taxon>Immersiella</taxon>
    </lineage>
</organism>
<evidence type="ECO:0000259" key="1">
    <source>
        <dbReference type="Pfam" id="PF01593"/>
    </source>
</evidence>
<dbReference type="GO" id="GO:0050660">
    <property type="term" value="F:flavin adenine dinucleotide binding"/>
    <property type="evidence" value="ECO:0007669"/>
    <property type="project" value="TreeGrafter"/>
</dbReference>
<proteinExistence type="predicted"/>
<dbReference type="SUPFAM" id="SSF51905">
    <property type="entry name" value="FAD/NAD(P)-binding domain"/>
    <property type="match status" value="1"/>
</dbReference>
<dbReference type="PANTHER" id="PTHR10742">
    <property type="entry name" value="FLAVIN MONOAMINE OXIDASE"/>
    <property type="match status" value="1"/>
</dbReference>
<keyword evidence="3" id="KW-1185">Reference proteome</keyword>
<name>A0AA39WPJ7_9PEZI</name>
<dbReference type="EMBL" id="JAULSU010000004">
    <property type="protein sequence ID" value="KAK0619225.1"/>
    <property type="molecule type" value="Genomic_DNA"/>
</dbReference>
<dbReference type="InterPro" id="IPR036188">
    <property type="entry name" value="FAD/NAD-bd_sf"/>
</dbReference>
<dbReference type="GO" id="GO:0006338">
    <property type="term" value="P:chromatin remodeling"/>
    <property type="evidence" value="ECO:0007669"/>
    <property type="project" value="TreeGrafter"/>
</dbReference>
<dbReference type="Pfam" id="PF01593">
    <property type="entry name" value="Amino_oxidase"/>
    <property type="match status" value="1"/>
</dbReference>
<evidence type="ECO:0000313" key="2">
    <source>
        <dbReference type="EMBL" id="KAK0619225.1"/>
    </source>
</evidence>